<dbReference type="PROSITE" id="PS50932">
    <property type="entry name" value="HTH_LACI_2"/>
    <property type="match status" value="1"/>
</dbReference>
<accession>A0ABV1KBV7</accession>
<evidence type="ECO:0000256" key="2">
    <source>
        <dbReference type="ARBA" id="ARBA00023125"/>
    </source>
</evidence>
<dbReference type="SUPFAM" id="SSF47413">
    <property type="entry name" value="lambda repressor-like DNA-binding domains"/>
    <property type="match status" value="1"/>
</dbReference>
<keyword evidence="2 6" id="KW-0238">DNA-binding</keyword>
<dbReference type="GO" id="GO:0003677">
    <property type="term" value="F:DNA binding"/>
    <property type="evidence" value="ECO:0007669"/>
    <property type="project" value="UniProtKB-KW"/>
</dbReference>
<dbReference type="CDD" id="cd01392">
    <property type="entry name" value="HTH_LacI"/>
    <property type="match status" value="1"/>
</dbReference>
<evidence type="ECO:0000256" key="1">
    <source>
        <dbReference type="ARBA" id="ARBA00023015"/>
    </source>
</evidence>
<dbReference type="CDD" id="cd06267">
    <property type="entry name" value="PBP1_LacI_sugar_binding-like"/>
    <property type="match status" value="1"/>
</dbReference>
<keyword evidence="1" id="KW-0805">Transcription regulation</keyword>
<evidence type="ECO:0000256" key="4">
    <source>
        <dbReference type="SAM" id="MobiDB-lite"/>
    </source>
</evidence>
<keyword evidence="7" id="KW-1185">Reference proteome</keyword>
<dbReference type="InterPro" id="IPR046335">
    <property type="entry name" value="LacI/GalR-like_sensor"/>
</dbReference>
<sequence length="365" mass="38034">MPDRSGRGDRRAVPTSARATIYDIAAEAGVSSATVSRTFGAPAKVRPDTRRRVLDVAARLGYRANPLARALPSGRTSTLALVVPAITNPHFFDIITGAEQRAVEAGFTLVLANTGQSDLSEAAAIERLEPMVDGVMLASSRLDDDRIARFADRTNLALCNRQAGRIPSVTTDQVNGIEQVVGHLHSLGHRRIGLLGGPETSWAGRLRRRAVVAAGGRLGVTVQLLGPFNPIVAGGQSAADAAIGAGVTAVLAHNDLLAIGVLRRLADRGVHVPGEMSVVGFDDIFGADFCVPALTTVAAPSHELGRTAVDLVLASVAGQPVPASTVLPAHLTVRESTGPAPDSRTAPGQSRWRTQSAQTLPPGSR</sequence>
<evidence type="ECO:0000313" key="7">
    <source>
        <dbReference type="Proteomes" id="UP001494902"/>
    </source>
</evidence>
<evidence type="ECO:0000313" key="6">
    <source>
        <dbReference type="EMBL" id="MEQ3551945.1"/>
    </source>
</evidence>
<dbReference type="Proteomes" id="UP001494902">
    <property type="component" value="Unassembled WGS sequence"/>
</dbReference>
<feature type="region of interest" description="Disordered" evidence="4">
    <location>
        <begin position="333"/>
        <end position="365"/>
    </location>
</feature>
<organism evidence="6 7">
    <name type="scientific">Pseudonocardia nematodicida</name>
    <dbReference type="NCBI Taxonomy" id="1206997"/>
    <lineage>
        <taxon>Bacteria</taxon>
        <taxon>Bacillati</taxon>
        <taxon>Actinomycetota</taxon>
        <taxon>Actinomycetes</taxon>
        <taxon>Pseudonocardiales</taxon>
        <taxon>Pseudonocardiaceae</taxon>
        <taxon>Pseudonocardia</taxon>
    </lineage>
</organism>
<protein>
    <submittedName>
        <fullName evidence="6">LacI family DNA-binding transcriptional regulator</fullName>
    </submittedName>
</protein>
<dbReference type="Pfam" id="PF13377">
    <property type="entry name" value="Peripla_BP_3"/>
    <property type="match status" value="1"/>
</dbReference>
<dbReference type="Gene3D" id="1.10.260.40">
    <property type="entry name" value="lambda repressor-like DNA-binding domains"/>
    <property type="match status" value="1"/>
</dbReference>
<dbReference type="EMBL" id="JBEDNQ010000006">
    <property type="protein sequence ID" value="MEQ3551945.1"/>
    <property type="molecule type" value="Genomic_DNA"/>
</dbReference>
<dbReference type="SMART" id="SM00354">
    <property type="entry name" value="HTH_LACI"/>
    <property type="match status" value="1"/>
</dbReference>
<dbReference type="PANTHER" id="PTHR30146">
    <property type="entry name" value="LACI-RELATED TRANSCRIPTIONAL REPRESSOR"/>
    <property type="match status" value="1"/>
</dbReference>
<dbReference type="InterPro" id="IPR028082">
    <property type="entry name" value="Peripla_BP_I"/>
</dbReference>
<gene>
    <name evidence="6" type="ORF">WIS52_15840</name>
</gene>
<feature type="compositionally biased region" description="Polar residues" evidence="4">
    <location>
        <begin position="346"/>
        <end position="365"/>
    </location>
</feature>
<dbReference type="Gene3D" id="3.40.50.2300">
    <property type="match status" value="2"/>
</dbReference>
<dbReference type="PANTHER" id="PTHR30146:SF109">
    <property type="entry name" value="HTH-TYPE TRANSCRIPTIONAL REGULATOR GALS"/>
    <property type="match status" value="1"/>
</dbReference>
<name>A0ABV1KBV7_9PSEU</name>
<reference evidence="6 7" key="1">
    <citation type="submission" date="2024-03" db="EMBL/GenBank/DDBJ databases">
        <title>Draft genome sequence of Pseudonocardia nematodicida JCM 31783.</title>
        <authorList>
            <person name="Butdee W."/>
            <person name="Duangmal K."/>
        </authorList>
    </citation>
    <scope>NUCLEOTIDE SEQUENCE [LARGE SCALE GENOMIC DNA]</scope>
    <source>
        <strain evidence="6 7">JCM 31783</strain>
    </source>
</reference>
<dbReference type="Pfam" id="PF00356">
    <property type="entry name" value="LacI"/>
    <property type="match status" value="1"/>
</dbReference>
<dbReference type="RefSeq" id="WP_349299023.1">
    <property type="nucleotide sequence ID" value="NZ_JBEDNQ010000006.1"/>
</dbReference>
<keyword evidence="3" id="KW-0804">Transcription</keyword>
<evidence type="ECO:0000259" key="5">
    <source>
        <dbReference type="PROSITE" id="PS50932"/>
    </source>
</evidence>
<evidence type="ECO:0000256" key="3">
    <source>
        <dbReference type="ARBA" id="ARBA00023163"/>
    </source>
</evidence>
<feature type="domain" description="HTH lacI-type" evidence="5">
    <location>
        <begin position="19"/>
        <end position="73"/>
    </location>
</feature>
<dbReference type="SUPFAM" id="SSF53822">
    <property type="entry name" value="Periplasmic binding protein-like I"/>
    <property type="match status" value="1"/>
</dbReference>
<proteinExistence type="predicted"/>
<dbReference type="InterPro" id="IPR000843">
    <property type="entry name" value="HTH_LacI"/>
</dbReference>
<dbReference type="InterPro" id="IPR010982">
    <property type="entry name" value="Lambda_DNA-bd_dom_sf"/>
</dbReference>
<comment type="caution">
    <text evidence="6">The sequence shown here is derived from an EMBL/GenBank/DDBJ whole genome shotgun (WGS) entry which is preliminary data.</text>
</comment>